<evidence type="ECO:0000313" key="5">
    <source>
        <dbReference type="Proteomes" id="UP000030689"/>
    </source>
</evidence>
<evidence type="ECO:0000259" key="3">
    <source>
        <dbReference type="Pfam" id="PF17135"/>
    </source>
</evidence>
<dbReference type="PANTHER" id="PTHR10934">
    <property type="entry name" value="60S RIBOSOMAL PROTEIN L18"/>
    <property type="match status" value="1"/>
</dbReference>
<dbReference type="STRING" id="72664.V4JVR4"/>
<dbReference type="InterPro" id="IPR021131">
    <property type="entry name" value="Ribosomal_uL15/eL18"/>
</dbReference>
<dbReference type="OMA" id="RRMAPKS"/>
<keyword evidence="2" id="KW-0687">Ribonucleoprotein</keyword>
<keyword evidence="1" id="KW-0689">Ribosomal protein</keyword>
<dbReference type="GO" id="GO:0003723">
    <property type="term" value="F:RNA binding"/>
    <property type="evidence" value="ECO:0007669"/>
    <property type="project" value="TreeGrafter"/>
</dbReference>
<dbReference type="Gene3D" id="3.100.10.10">
    <property type="match status" value="1"/>
</dbReference>
<gene>
    <name evidence="4" type="ORF">EUTSA_v10023847mg</name>
</gene>
<evidence type="ECO:0000256" key="1">
    <source>
        <dbReference type="ARBA" id="ARBA00022980"/>
    </source>
</evidence>
<evidence type="ECO:0000313" key="4">
    <source>
        <dbReference type="EMBL" id="ESQ29480.1"/>
    </source>
</evidence>
<proteinExistence type="predicted"/>
<dbReference type="eggNOG" id="KOG1714">
    <property type="taxonomic scope" value="Eukaryota"/>
</dbReference>
<sequence length="72" mass="8311">MSIDLIAGGKSKKIKKTATTYDDLYWLMVRRKESKSNAVILKRLFMSKFNKASPLSRLVKFMTGKKKKLGRE</sequence>
<dbReference type="EMBL" id="KI517881">
    <property type="protein sequence ID" value="ESQ29480.1"/>
    <property type="molecule type" value="Genomic_DNA"/>
</dbReference>
<organism evidence="4 5">
    <name type="scientific">Eutrema salsugineum</name>
    <name type="common">Saltwater cress</name>
    <name type="synonym">Sisymbrium salsugineum</name>
    <dbReference type="NCBI Taxonomy" id="72664"/>
    <lineage>
        <taxon>Eukaryota</taxon>
        <taxon>Viridiplantae</taxon>
        <taxon>Streptophyta</taxon>
        <taxon>Embryophyta</taxon>
        <taxon>Tracheophyta</taxon>
        <taxon>Spermatophyta</taxon>
        <taxon>Magnoliopsida</taxon>
        <taxon>eudicotyledons</taxon>
        <taxon>Gunneridae</taxon>
        <taxon>Pentapetalae</taxon>
        <taxon>rosids</taxon>
        <taxon>malvids</taxon>
        <taxon>Brassicales</taxon>
        <taxon>Brassicaceae</taxon>
        <taxon>Eutremeae</taxon>
        <taxon>Eutrema</taxon>
    </lineage>
</organism>
<feature type="domain" description="Large ribosomal subunit protein uL15/eL18" evidence="3">
    <location>
        <begin position="23"/>
        <end position="67"/>
    </location>
</feature>
<protein>
    <recommendedName>
        <fullName evidence="3">Large ribosomal subunit protein uL15/eL18 domain-containing protein</fullName>
    </recommendedName>
</protein>
<dbReference type="Gramene" id="ESQ29480">
    <property type="protein sequence ID" value="ESQ29480"/>
    <property type="gene ID" value="EUTSA_v10023847mg"/>
</dbReference>
<dbReference type="Proteomes" id="UP000030689">
    <property type="component" value="Unassembled WGS sequence"/>
</dbReference>
<dbReference type="GO" id="GO:0022625">
    <property type="term" value="C:cytosolic large ribosomal subunit"/>
    <property type="evidence" value="ECO:0007669"/>
    <property type="project" value="TreeGrafter"/>
</dbReference>
<dbReference type="Pfam" id="PF17135">
    <property type="entry name" value="Ribosomal_L18"/>
    <property type="match status" value="1"/>
</dbReference>
<reference evidence="4 5" key="1">
    <citation type="journal article" date="2013" name="Front. Plant Sci.">
        <title>The Reference Genome of the Halophytic Plant Eutrema salsugineum.</title>
        <authorList>
            <person name="Yang R."/>
            <person name="Jarvis D.E."/>
            <person name="Chen H."/>
            <person name="Beilstein M.A."/>
            <person name="Grimwood J."/>
            <person name="Jenkins J."/>
            <person name="Shu S."/>
            <person name="Prochnik S."/>
            <person name="Xin M."/>
            <person name="Ma C."/>
            <person name="Schmutz J."/>
            <person name="Wing R.A."/>
            <person name="Mitchell-Olds T."/>
            <person name="Schumaker K.S."/>
            <person name="Wang X."/>
        </authorList>
    </citation>
    <scope>NUCLEOTIDE SEQUENCE [LARGE SCALE GENOMIC DNA]</scope>
</reference>
<dbReference type="KEGG" id="eus:EUTSA_v10023847mg"/>
<dbReference type="PANTHER" id="PTHR10934:SF25">
    <property type="entry name" value="LARGE RIBOSOMAL SUBUNIT PROTEIN EL18X-RELATED"/>
    <property type="match status" value="1"/>
</dbReference>
<accession>V4JVR4</accession>
<keyword evidence="5" id="KW-1185">Reference proteome</keyword>
<dbReference type="GO" id="GO:0006412">
    <property type="term" value="P:translation"/>
    <property type="evidence" value="ECO:0007669"/>
    <property type="project" value="InterPro"/>
</dbReference>
<dbReference type="InterPro" id="IPR000039">
    <property type="entry name" value="Ribosomal_eL18"/>
</dbReference>
<evidence type="ECO:0000256" key="2">
    <source>
        <dbReference type="ARBA" id="ARBA00023274"/>
    </source>
</evidence>
<dbReference type="AlphaFoldDB" id="V4JVR4"/>
<name>V4JVR4_EUTSA</name>
<dbReference type="GO" id="GO:0003735">
    <property type="term" value="F:structural constituent of ribosome"/>
    <property type="evidence" value="ECO:0007669"/>
    <property type="project" value="InterPro"/>
</dbReference>